<dbReference type="AlphaFoldDB" id="A0A376B4V0"/>
<evidence type="ECO:0000256" key="3">
    <source>
        <dbReference type="ARBA" id="ARBA00004922"/>
    </source>
</evidence>
<evidence type="ECO:0000259" key="16">
    <source>
        <dbReference type="Pfam" id="PF00534"/>
    </source>
</evidence>
<dbReference type="SUPFAM" id="SSF53756">
    <property type="entry name" value="UDP-Glycosyltransferase/glycogen phosphorylase"/>
    <property type="match status" value="1"/>
</dbReference>
<keyword evidence="12 15" id="KW-0472">Membrane</keyword>
<keyword evidence="11 15" id="KW-1133">Transmembrane helix</keyword>
<dbReference type="OrthoDB" id="448893at2759"/>
<comment type="catalytic activity">
    <reaction evidence="13 15">
        <text>a beta-D-Man-(1-&gt;4)-beta-D-GlcNAc-(1-&gt;4)-alpha-D-GlcNAc-diphospho-di-trans,poly-cis-dolichol + GDP-alpha-D-mannose = an alpha-D-Man-(1-&gt;3)-beta-D-Man-(1-&gt;4)-beta-D-GlcNAc-(1-&gt;4)-alpha-D-GlcNAc-diphospho-di-trans,poly-cis-dolichol + GDP + H(+)</text>
        <dbReference type="Rhea" id="RHEA:29515"/>
        <dbReference type="Rhea" id="RHEA-COMP:19511"/>
        <dbReference type="Rhea" id="RHEA-COMP:19513"/>
        <dbReference type="ChEBI" id="CHEBI:15378"/>
        <dbReference type="ChEBI" id="CHEBI:57527"/>
        <dbReference type="ChEBI" id="CHEBI:58189"/>
        <dbReference type="ChEBI" id="CHEBI:58472"/>
        <dbReference type="ChEBI" id="CHEBI:132510"/>
        <dbReference type="EC" id="2.4.1.132"/>
    </reaction>
    <physiologicalReaction direction="left-to-right" evidence="13 15">
        <dbReference type="Rhea" id="RHEA:29516"/>
    </physiologicalReaction>
</comment>
<evidence type="ECO:0000256" key="13">
    <source>
        <dbReference type="ARBA" id="ARBA00045103"/>
    </source>
</evidence>
<evidence type="ECO:0000313" key="19">
    <source>
        <dbReference type="Proteomes" id="UP000262825"/>
    </source>
</evidence>
<gene>
    <name evidence="18" type="ORF">SCODWIG_01265</name>
</gene>
<dbReference type="VEuPathDB" id="FungiDB:SCODWIG_01265"/>
<evidence type="ECO:0000256" key="1">
    <source>
        <dbReference type="ARBA" id="ARBA00003142"/>
    </source>
</evidence>
<evidence type="ECO:0000256" key="7">
    <source>
        <dbReference type="ARBA" id="ARBA00022676"/>
    </source>
</evidence>
<comment type="catalytic activity">
    <reaction evidence="14 15">
        <text>an alpha-D-Man-(1-&gt;3)-beta-D-Man-(1-&gt;4)-beta-D-GlcNAc-(1-&gt;4)-alpha-D-GlcNAc-diphospho-di-trans,poly-cis-dolichol + GDP-alpha-D-mannose = an alpha-D-Man-(1-&gt;3)-[alpha-D-Man-(1-&gt;6)]-beta-D-Man-(1-&gt;4)-beta-D-GlcNAc-(1-&gt;4)-alpha-D-GlcNAc-diphospho-di-trans,poly-cis-dolichol + GDP + H(+)</text>
        <dbReference type="Rhea" id="RHEA:29519"/>
        <dbReference type="Rhea" id="RHEA-COMP:19513"/>
        <dbReference type="Rhea" id="RHEA-COMP:19515"/>
        <dbReference type="ChEBI" id="CHEBI:15378"/>
        <dbReference type="ChEBI" id="CHEBI:57527"/>
        <dbReference type="ChEBI" id="CHEBI:58189"/>
        <dbReference type="ChEBI" id="CHEBI:132510"/>
        <dbReference type="ChEBI" id="CHEBI:132511"/>
        <dbReference type="EC" id="2.4.1.257"/>
    </reaction>
    <physiologicalReaction direction="left-to-right" evidence="14 15">
        <dbReference type="Rhea" id="RHEA:29520"/>
    </physiologicalReaction>
</comment>
<comment type="similarity">
    <text evidence="15">Belongs to the glycosyltransferase group 1 family.</text>
</comment>
<name>A0A376B4V0_9ASCO</name>
<evidence type="ECO:0000256" key="5">
    <source>
        <dbReference type="ARBA" id="ARBA00012649"/>
    </source>
</evidence>
<evidence type="ECO:0000256" key="9">
    <source>
        <dbReference type="ARBA" id="ARBA00022692"/>
    </source>
</evidence>
<evidence type="ECO:0000256" key="12">
    <source>
        <dbReference type="ARBA" id="ARBA00023136"/>
    </source>
</evidence>
<keyword evidence="19" id="KW-1185">Reference proteome</keyword>
<dbReference type="GO" id="GO:0102704">
    <property type="term" value="F:GDP-Man:Man(2)GlcNAc(2)-PP-Dol alpha-1,6-mannosyltransferase activity"/>
    <property type="evidence" value="ECO:0007669"/>
    <property type="project" value="UniProtKB-UniRule"/>
</dbReference>
<evidence type="ECO:0000259" key="17">
    <source>
        <dbReference type="Pfam" id="PF13439"/>
    </source>
</evidence>
<dbReference type="InterPro" id="IPR027054">
    <property type="entry name" value="ALG2"/>
</dbReference>
<evidence type="ECO:0000313" key="18">
    <source>
        <dbReference type="EMBL" id="SSD59504.1"/>
    </source>
</evidence>
<evidence type="ECO:0000256" key="11">
    <source>
        <dbReference type="ARBA" id="ARBA00022989"/>
    </source>
</evidence>
<dbReference type="PANTHER" id="PTHR45918:SF1">
    <property type="entry name" value="ALPHA-1,3_1,6-MANNOSYLTRANSFERASE ALG2"/>
    <property type="match status" value="1"/>
</dbReference>
<dbReference type="InterPro" id="IPR028098">
    <property type="entry name" value="Glyco_trans_4-like_N"/>
</dbReference>
<evidence type="ECO:0000256" key="14">
    <source>
        <dbReference type="ARBA" id="ARBA00045104"/>
    </source>
</evidence>
<keyword evidence="8 15" id="KW-0808">Transferase</keyword>
<evidence type="ECO:0000256" key="6">
    <source>
        <dbReference type="ARBA" id="ARBA00019218"/>
    </source>
</evidence>
<dbReference type="GO" id="GO:0005789">
    <property type="term" value="C:endoplasmic reticulum membrane"/>
    <property type="evidence" value="ECO:0007669"/>
    <property type="project" value="UniProtKB-SubCell"/>
</dbReference>
<dbReference type="InterPro" id="IPR001296">
    <property type="entry name" value="Glyco_trans_1"/>
</dbReference>
<dbReference type="EC" id="2.4.1.257" evidence="4 15"/>
<dbReference type="Pfam" id="PF00534">
    <property type="entry name" value="Glycos_transf_1"/>
    <property type="match status" value="1"/>
</dbReference>
<keyword evidence="10 15" id="KW-0256">Endoplasmic reticulum</keyword>
<reference evidence="19" key="1">
    <citation type="submission" date="2018-06" db="EMBL/GenBank/DDBJ databases">
        <authorList>
            <person name="Guldener U."/>
        </authorList>
    </citation>
    <scope>NUCLEOTIDE SEQUENCE [LARGE SCALE GENOMIC DNA]</scope>
    <source>
        <strain evidence="19">UTAD17</strain>
    </source>
</reference>
<dbReference type="PANTHER" id="PTHR45918">
    <property type="entry name" value="ALPHA-1,3/1,6-MANNOSYLTRANSFERASE ALG2"/>
    <property type="match status" value="1"/>
</dbReference>
<evidence type="ECO:0000256" key="4">
    <source>
        <dbReference type="ARBA" id="ARBA00011969"/>
    </source>
</evidence>
<comment type="function">
    <text evidence="1 15">Mannosylates Man(2)GlcNAc(2)-dolichol diphosphate and Man(1)GlcNAc(2)-dolichol diphosphate to form Man(3)GlcNAc(2)-dolichol diphosphate.</text>
</comment>
<dbReference type="EMBL" id="UFAJ01000153">
    <property type="protein sequence ID" value="SSD59504.1"/>
    <property type="molecule type" value="Genomic_DNA"/>
</dbReference>
<evidence type="ECO:0000256" key="8">
    <source>
        <dbReference type="ARBA" id="ARBA00022679"/>
    </source>
</evidence>
<dbReference type="Pfam" id="PF13439">
    <property type="entry name" value="Glyco_transf_4"/>
    <property type="match status" value="1"/>
</dbReference>
<protein>
    <recommendedName>
        <fullName evidence="6 15">Alpha-1,3/1,6-mannosyltransferase ALG2</fullName>
        <ecNumber evidence="5 15">2.4.1.132</ecNumber>
        <ecNumber evidence="4 15">2.4.1.257</ecNumber>
    </recommendedName>
    <alternativeName>
        <fullName evidence="15">GDP-Man:Man(1)GlcNAc(2)-PP-Dol alpha-1,3-mannosyltransferase</fullName>
    </alternativeName>
</protein>
<keyword evidence="7 15" id="KW-0328">Glycosyltransferase</keyword>
<sequence length="505" mass="57912">MPPQKGFKIAFIHPDLGIGGAERLVVDAAIGLQNKGHDVTIYTSHCDRTHCFEEISDGTLKVIVLGDHLPNQIYGRFSIFCATLRQLYLTLSLITSKSVNKYDLFIVDQLSTCIPFLEIFSKTLFYCHFPDQLLARRESFLKKIYRLPFDLIEQFTTGSADCIVVNSNFTKSIFYKTFRFLKKDSIDVDVIYPCVSLVKDSYDKKDLDFYNEYLKKGISVEGGAFLLSINRYERKKDIELAIKAYAAVKNSDNLKLYICGGYDNRVDENVAYLKELQEIATNLKLSYVTVHYDDMDKTTLSELTMKPYKIIFLTSISTSLKNILLENAKLLLYTPSNEHFGIVPLEAMKYGTPVLACNNGGPLESIEPGTTGWLKDPNDTLAWTEAIDECLSMGDGEYKAKFQKNGPIRVKKLFSRDSMTESFERNIEKFIYEPKRDMTTFGFYLFALINFIVFIVVQAICEGVNKYFIYGFMSVFNLFFLRHIVWSAYWILFGGLVYFRGHIED</sequence>
<dbReference type="GO" id="GO:0004378">
    <property type="term" value="F:GDP-Man:Man(1)GlcNAc(2)-PP-Dol alpha-1,3-mannosyltransferase activity"/>
    <property type="evidence" value="ECO:0007669"/>
    <property type="project" value="UniProtKB-UniRule"/>
</dbReference>
<evidence type="ECO:0000256" key="10">
    <source>
        <dbReference type="ARBA" id="ARBA00022824"/>
    </source>
</evidence>
<organism evidence="18 19">
    <name type="scientific">Saccharomycodes ludwigii</name>
    <dbReference type="NCBI Taxonomy" id="36035"/>
    <lineage>
        <taxon>Eukaryota</taxon>
        <taxon>Fungi</taxon>
        <taxon>Dikarya</taxon>
        <taxon>Ascomycota</taxon>
        <taxon>Saccharomycotina</taxon>
        <taxon>Saccharomycetes</taxon>
        <taxon>Saccharomycodales</taxon>
        <taxon>Saccharomycodaceae</taxon>
        <taxon>Saccharomycodes</taxon>
    </lineage>
</organism>
<evidence type="ECO:0000256" key="15">
    <source>
        <dbReference type="RuleBase" id="RU367136"/>
    </source>
</evidence>
<dbReference type="EC" id="2.4.1.132" evidence="5 15"/>
<dbReference type="CDD" id="cd03805">
    <property type="entry name" value="GT4_ALG2-like"/>
    <property type="match status" value="1"/>
</dbReference>
<feature type="domain" description="Glycosyltransferase subfamily 4-like N-terminal" evidence="17">
    <location>
        <begin position="18"/>
        <end position="196"/>
    </location>
</feature>
<dbReference type="UniPathway" id="UPA00378"/>
<proteinExistence type="inferred from homology"/>
<dbReference type="Gene3D" id="3.40.50.2000">
    <property type="entry name" value="Glycogen Phosphorylase B"/>
    <property type="match status" value="2"/>
</dbReference>
<evidence type="ECO:0000256" key="2">
    <source>
        <dbReference type="ARBA" id="ARBA00004586"/>
    </source>
</evidence>
<comment type="pathway">
    <text evidence="3 15">Protein modification; protein glycosylation.</text>
</comment>
<comment type="subcellular location">
    <subcellularLocation>
        <location evidence="2 15">Endoplasmic reticulum membrane</location>
    </subcellularLocation>
</comment>
<accession>A0A376B4V0</accession>
<keyword evidence="9 15" id="KW-0812">Transmembrane</keyword>
<dbReference type="Proteomes" id="UP000262825">
    <property type="component" value="Unassembled WGS sequence"/>
</dbReference>
<feature type="domain" description="Glycosyl transferase family 1" evidence="16">
    <location>
        <begin position="308"/>
        <end position="406"/>
    </location>
</feature>
<feature type="transmembrane region" description="Helical" evidence="15">
    <location>
        <begin position="441"/>
        <end position="460"/>
    </location>
</feature>